<reference evidence="8 9" key="1">
    <citation type="submission" date="2017-06" db="EMBL/GenBank/DDBJ databases">
        <title>A platform for efficient transgenesis in Macrostomum lignano, a flatworm model organism for stem cell research.</title>
        <authorList>
            <person name="Berezikov E."/>
        </authorList>
    </citation>
    <scope>NUCLEOTIDE SEQUENCE [LARGE SCALE GENOMIC DNA]</scope>
    <source>
        <strain evidence="8">DV1</strain>
        <tissue evidence="8">Whole organism</tissue>
    </source>
</reference>
<dbReference type="Gene3D" id="1.20.1250.20">
    <property type="entry name" value="MFS general substrate transporter like domains"/>
    <property type="match status" value="1"/>
</dbReference>
<feature type="region of interest" description="Disordered" evidence="5">
    <location>
        <begin position="314"/>
        <end position="349"/>
    </location>
</feature>
<evidence type="ECO:0000256" key="3">
    <source>
        <dbReference type="ARBA" id="ARBA00022989"/>
    </source>
</evidence>
<dbReference type="EMBL" id="NIVC01000621">
    <property type="protein sequence ID" value="PAA79680.1"/>
    <property type="molecule type" value="Genomic_DNA"/>
</dbReference>
<evidence type="ECO:0000313" key="8">
    <source>
        <dbReference type="EMBL" id="PAA79680.1"/>
    </source>
</evidence>
<keyword evidence="4 6" id="KW-0472">Membrane</keyword>
<feature type="compositionally biased region" description="Basic and acidic residues" evidence="5">
    <location>
        <begin position="314"/>
        <end position="325"/>
    </location>
</feature>
<dbReference type="AlphaFoldDB" id="A0A267G0S0"/>
<name>A0A267G0S0_9PLAT</name>
<proteinExistence type="predicted"/>
<feature type="transmembrane region" description="Helical" evidence="6">
    <location>
        <begin position="231"/>
        <end position="250"/>
    </location>
</feature>
<dbReference type="GO" id="GO:0022857">
    <property type="term" value="F:transmembrane transporter activity"/>
    <property type="evidence" value="ECO:0007669"/>
    <property type="project" value="InterPro"/>
</dbReference>
<dbReference type="Proteomes" id="UP000215902">
    <property type="component" value="Unassembled WGS sequence"/>
</dbReference>
<dbReference type="GO" id="GO:0016020">
    <property type="term" value="C:membrane"/>
    <property type="evidence" value="ECO:0007669"/>
    <property type="project" value="UniProtKB-SubCell"/>
</dbReference>
<dbReference type="InterPro" id="IPR036259">
    <property type="entry name" value="MFS_trans_sf"/>
</dbReference>
<gene>
    <name evidence="8" type="ORF">BOX15_Mlig029503g1</name>
</gene>
<feature type="transmembrane region" description="Helical" evidence="6">
    <location>
        <begin position="373"/>
        <end position="394"/>
    </location>
</feature>
<keyword evidence="3 6" id="KW-1133">Transmembrane helix</keyword>
<sequence>MSEVSHLTDQLSKASWAYRWSVTVLLSYVTMKAAFDIFILNLATANVPFHCAQAVIDNQTTEWGSVNVSELADTANFSILDYKCFAPQFAREDNGRLAPIQVINDSSASNRPCTAWTYWPTEPGRRNMLMEYDFMCDRAYLADRMQTIMQAGIFVSCCFAPLADAFGRRLPFILFAYIDLTSTILVIFVRDLTAQMVLRFFMGFGSPAVLTGVAYLTELISEDYHGLHGNFYWILWVVGYTTSGVIAYLVMEWRLQMVLVAAIIATGYLSYPWSLIDSPKWLFASGHQSAAKDSLLRLFRRHGLDTATVETMKVDEESTELKGESETLQSSQANAELDSDSKKRRRQQPSNFELVRRQLSRLLPKESLCQSKYLAVEAAFTVLFVANAMSYFSSSFRRDFITKNPYLNVVISGALELPAAFLAWFLTDRCGRRISNMLLLLPAGLLLILVPFVPQPPDVTFGAKSACALLSKFLITVSFCIVLIFGSESLPTNIRATSFILASQVMRLGQTLAPELNGLLLNVNPAFPNFFYGGFCVASGLLLILLPETHNRPMPDSIADMAGLSLPDACLPRARRQLQLQSVELPSRQSPTV</sequence>
<feature type="transmembrane region" description="Helical" evidence="6">
    <location>
        <begin position="257"/>
        <end position="276"/>
    </location>
</feature>
<feature type="transmembrane region" description="Helical" evidence="6">
    <location>
        <begin position="465"/>
        <end position="485"/>
    </location>
</feature>
<evidence type="ECO:0000256" key="1">
    <source>
        <dbReference type="ARBA" id="ARBA00004141"/>
    </source>
</evidence>
<evidence type="ECO:0000256" key="2">
    <source>
        <dbReference type="ARBA" id="ARBA00022692"/>
    </source>
</evidence>
<dbReference type="Pfam" id="PF00083">
    <property type="entry name" value="Sugar_tr"/>
    <property type="match status" value="1"/>
</dbReference>
<evidence type="ECO:0000259" key="7">
    <source>
        <dbReference type="PROSITE" id="PS50850"/>
    </source>
</evidence>
<feature type="transmembrane region" description="Helical" evidence="6">
    <location>
        <begin position="526"/>
        <end position="546"/>
    </location>
</feature>
<feature type="domain" description="Major facilitator superfamily (MFS) profile" evidence="7">
    <location>
        <begin position="22"/>
        <end position="552"/>
    </location>
</feature>
<dbReference type="PANTHER" id="PTHR24064">
    <property type="entry name" value="SOLUTE CARRIER FAMILY 22 MEMBER"/>
    <property type="match status" value="1"/>
</dbReference>
<feature type="transmembrane region" description="Helical" evidence="6">
    <location>
        <begin position="20"/>
        <end position="40"/>
    </location>
</feature>
<dbReference type="SUPFAM" id="SSF103473">
    <property type="entry name" value="MFS general substrate transporter"/>
    <property type="match status" value="1"/>
</dbReference>
<keyword evidence="2 6" id="KW-0812">Transmembrane</keyword>
<evidence type="ECO:0000256" key="6">
    <source>
        <dbReference type="SAM" id="Phobius"/>
    </source>
</evidence>
<accession>A0A267G0S0</accession>
<feature type="transmembrane region" description="Helical" evidence="6">
    <location>
        <begin position="406"/>
        <end position="427"/>
    </location>
</feature>
<feature type="transmembrane region" description="Helical" evidence="6">
    <location>
        <begin position="172"/>
        <end position="189"/>
    </location>
</feature>
<keyword evidence="9" id="KW-1185">Reference proteome</keyword>
<feature type="transmembrane region" description="Helical" evidence="6">
    <location>
        <begin position="148"/>
        <end position="166"/>
    </location>
</feature>
<dbReference type="OrthoDB" id="5141738at2759"/>
<feature type="transmembrane region" description="Helical" evidence="6">
    <location>
        <begin position="433"/>
        <end position="453"/>
    </location>
</feature>
<dbReference type="PROSITE" id="PS50850">
    <property type="entry name" value="MFS"/>
    <property type="match status" value="1"/>
</dbReference>
<dbReference type="InterPro" id="IPR005828">
    <property type="entry name" value="MFS_sugar_transport-like"/>
</dbReference>
<comment type="caution">
    <text evidence="8">The sequence shown here is derived from an EMBL/GenBank/DDBJ whole genome shotgun (WGS) entry which is preliminary data.</text>
</comment>
<comment type="subcellular location">
    <subcellularLocation>
        <location evidence="1">Membrane</location>
        <topology evidence="1">Multi-pass membrane protein</topology>
    </subcellularLocation>
</comment>
<feature type="transmembrane region" description="Helical" evidence="6">
    <location>
        <begin position="196"/>
        <end position="216"/>
    </location>
</feature>
<organism evidence="8 9">
    <name type="scientific">Macrostomum lignano</name>
    <dbReference type="NCBI Taxonomy" id="282301"/>
    <lineage>
        <taxon>Eukaryota</taxon>
        <taxon>Metazoa</taxon>
        <taxon>Spiralia</taxon>
        <taxon>Lophotrochozoa</taxon>
        <taxon>Platyhelminthes</taxon>
        <taxon>Rhabditophora</taxon>
        <taxon>Macrostomorpha</taxon>
        <taxon>Macrostomida</taxon>
        <taxon>Macrostomidae</taxon>
        <taxon>Macrostomum</taxon>
    </lineage>
</organism>
<evidence type="ECO:0000256" key="5">
    <source>
        <dbReference type="SAM" id="MobiDB-lite"/>
    </source>
</evidence>
<evidence type="ECO:0000256" key="4">
    <source>
        <dbReference type="ARBA" id="ARBA00023136"/>
    </source>
</evidence>
<dbReference type="STRING" id="282301.A0A267G0S0"/>
<dbReference type="InterPro" id="IPR020846">
    <property type="entry name" value="MFS_dom"/>
</dbReference>
<evidence type="ECO:0000313" key="9">
    <source>
        <dbReference type="Proteomes" id="UP000215902"/>
    </source>
</evidence>
<protein>
    <recommendedName>
        <fullName evidence="7">Major facilitator superfamily (MFS) profile domain-containing protein</fullName>
    </recommendedName>
</protein>